<protein>
    <submittedName>
        <fullName evidence="1">Uncharacterized protein</fullName>
    </submittedName>
</protein>
<name>A0ACB8A2Q2_9AGAM</name>
<dbReference type="Proteomes" id="UP000790377">
    <property type="component" value="Unassembled WGS sequence"/>
</dbReference>
<reference evidence="1" key="1">
    <citation type="journal article" date="2021" name="New Phytol.">
        <title>Evolutionary innovations through gain and loss of genes in the ectomycorrhizal Boletales.</title>
        <authorList>
            <person name="Wu G."/>
            <person name="Miyauchi S."/>
            <person name="Morin E."/>
            <person name="Kuo A."/>
            <person name="Drula E."/>
            <person name="Varga T."/>
            <person name="Kohler A."/>
            <person name="Feng B."/>
            <person name="Cao Y."/>
            <person name="Lipzen A."/>
            <person name="Daum C."/>
            <person name="Hundley H."/>
            <person name="Pangilinan J."/>
            <person name="Johnson J."/>
            <person name="Barry K."/>
            <person name="LaButti K."/>
            <person name="Ng V."/>
            <person name="Ahrendt S."/>
            <person name="Min B."/>
            <person name="Choi I.G."/>
            <person name="Park H."/>
            <person name="Plett J.M."/>
            <person name="Magnuson J."/>
            <person name="Spatafora J.W."/>
            <person name="Nagy L.G."/>
            <person name="Henrissat B."/>
            <person name="Grigoriev I.V."/>
            <person name="Yang Z.L."/>
            <person name="Xu J."/>
            <person name="Martin F.M."/>
        </authorList>
    </citation>
    <scope>NUCLEOTIDE SEQUENCE</scope>
    <source>
        <strain evidence="1">ATCC 28755</strain>
    </source>
</reference>
<sequence>MQIQQLAFLHAFLFLSLALSAFAKCSTFSLTDQRVWEMHVFGETNCGTSLKHESFWGRAWGTQIGCFKINVSLKGINDVKSLVFINTGTYGVKLYDSACISSPSYISHINKPNNGTWIFPNIDGGPSGYEGFVAFAVY</sequence>
<proteinExistence type="predicted"/>
<organism evidence="1 2">
    <name type="scientific">Hygrophoropsis aurantiaca</name>
    <dbReference type="NCBI Taxonomy" id="72124"/>
    <lineage>
        <taxon>Eukaryota</taxon>
        <taxon>Fungi</taxon>
        <taxon>Dikarya</taxon>
        <taxon>Basidiomycota</taxon>
        <taxon>Agaricomycotina</taxon>
        <taxon>Agaricomycetes</taxon>
        <taxon>Agaricomycetidae</taxon>
        <taxon>Boletales</taxon>
        <taxon>Coniophorineae</taxon>
        <taxon>Hygrophoropsidaceae</taxon>
        <taxon>Hygrophoropsis</taxon>
    </lineage>
</organism>
<evidence type="ECO:0000313" key="1">
    <source>
        <dbReference type="EMBL" id="KAH7907686.1"/>
    </source>
</evidence>
<accession>A0ACB8A2Q2</accession>
<comment type="caution">
    <text evidence="1">The sequence shown here is derived from an EMBL/GenBank/DDBJ whole genome shotgun (WGS) entry which is preliminary data.</text>
</comment>
<keyword evidence="2" id="KW-1185">Reference proteome</keyword>
<evidence type="ECO:0000313" key="2">
    <source>
        <dbReference type="Proteomes" id="UP000790377"/>
    </source>
</evidence>
<gene>
    <name evidence="1" type="ORF">BJ138DRAFT_1159523</name>
</gene>
<dbReference type="EMBL" id="MU267881">
    <property type="protein sequence ID" value="KAH7907686.1"/>
    <property type="molecule type" value="Genomic_DNA"/>
</dbReference>